<dbReference type="InterPro" id="IPR001917">
    <property type="entry name" value="Aminotrans_II_pyridoxalP_BS"/>
</dbReference>
<dbReference type="InterPro" id="IPR004723">
    <property type="entry name" value="AONS_Archaea/Proteobacteria"/>
</dbReference>
<evidence type="ECO:0000313" key="13">
    <source>
        <dbReference type="Proteomes" id="UP000606935"/>
    </source>
</evidence>
<accession>A0A917YZ72</accession>
<evidence type="ECO:0000313" key="12">
    <source>
        <dbReference type="EMBL" id="GGO69795.1"/>
    </source>
</evidence>
<dbReference type="InterPro" id="IPR015421">
    <property type="entry name" value="PyrdxlP-dep_Trfase_major"/>
</dbReference>
<dbReference type="NCBIfam" id="TIGR00858">
    <property type="entry name" value="bioF"/>
    <property type="match status" value="1"/>
</dbReference>
<gene>
    <name evidence="12" type="primary">bioF</name>
    <name evidence="12" type="ORF">GCM10010982_21790</name>
</gene>
<comment type="subunit">
    <text evidence="4 10">Homodimer.</text>
</comment>
<dbReference type="InterPro" id="IPR015422">
    <property type="entry name" value="PyrdxlP-dep_Trfase_small"/>
</dbReference>
<dbReference type="EC" id="2.3.1.47" evidence="10"/>
<evidence type="ECO:0000256" key="2">
    <source>
        <dbReference type="ARBA" id="ARBA00004746"/>
    </source>
</evidence>
<dbReference type="AlphaFoldDB" id="A0A917YZ72"/>
<dbReference type="RefSeq" id="WP_188694649.1">
    <property type="nucleotide sequence ID" value="NZ_BMLS01000003.1"/>
</dbReference>
<dbReference type="PROSITE" id="PS00599">
    <property type="entry name" value="AA_TRANSFER_CLASS_2"/>
    <property type="match status" value="1"/>
</dbReference>
<feature type="domain" description="Aminotransferase class I/classII large" evidence="11">
    <location>
        <begin position="39"/>
        <end position="377"/>
    </location>
</feature>
<dbReference type="GO" id="GO:0009102">
    <property type="term" value="P:biotin biosynthetic process"/>
    <property type="evidence" value="ECO:0007669"/>
    <property type="project" value="UniProtKB-UniRule"/>
</dbReference>
<dbReference type="GO" id="GO:0030170">
    <property type="term" value="F:pyridoxal phosphate binding"/>
    <property type="evidence" value="ECO:0007669"/>
    <property type="project" value="InterPro"/>
</dbReference>
<sequence>MAFEFVASELAERRAASLFRQCQVVEQTDGRTLVVNGRQYLNFSSNDYLGLAHSDALKQVATEAAQHWSTGSGASALVTGHSLAHAELEDYLAERLERERVLLFNSGFAANQALIQTLMQRGGSILADKLCHASMLDGALASGAKLQRFAHNDMTHLASLLQKAQGDTLVMSEGVFSMDGDVAPLEQLSLLGAQHEALLYVDDAHGFGVSGHDGLGVASQWAQPQLPLLMATFGKAVGTSGAFLAVPDAIYAYLVNYARHYIYSTAMSPLLAAITLGSLKLIDTQAWRRDKLNHNIQFFRHLAGQQGLPLMASQTAIQPLLIGDAKHCMALASKLREQGMWLTPIRPPTVPPASSRLRITISAAHTEADINQLIQTLVRGMTHVG</sequence>
<dbReference type="PANTHER" id="PTHR13693">
    <property type="entry name" value="CLASS II AMINOTRANSFERASE/8-AMINO-7-OXONONANOATE SYNTHASE"/>
    <property type="match status" value="1"/>
</dbReference>
<dbReference type="InterPro" id="IPR015424">
    <property type="entry name" value="PyrdxlP-dep_Trfase"/>
</dbReference>
<evidence type="ECO:0000256" key="4">
    <source>
        <dbReference type="ARBA" id="ARBA00011738"/>
    </source>
</evidence>
<comment type="cofactor">
    <cofactor evidence="1 9 10">
        <name>pyridoxal 5'-phosphate</name>
        <dbReference type="ChEBI" id="CHEBI:597326"/>
    </cofactor>
</comment>
<comment type="similarity">
    <text evidence="3 10">Belongs to the class-II pyridoxal-phosphate-dependent aminotransferase family. BioF subfamily.</text>
</comment>
<dbReference type="Pfam" id="PF00155">
    <property type="entry name" value="Aminotran_1_2"/>
    <property type="match status" value="1"/>
</dbReference>
<comment type="function">
    <text evidence="10">Catalyzes the decarboxylative condensation of pimeloyl-[acyl-carrier protein] and L-alanine to produce 8-amino-7-oxononanoate (AON), [acyl-carrier protein], and carbon dioxide.</text>
</comment>
<proteinExistence type="inferred from homology"/>
<dbReference type="EMBL" id="BMLS01000003">
    <property type="protein sequence ID" value="GGO69795.1"/>
    <property type="molecule type" value="Genomic_DNA"/>
</dbReference>
<evidence type="ECO:0000256" key="9">
    <source>
        <dbReference type="PIRSR" id="PIRSR604723-51"/>
    </source>
</evidence>
<comment type="caution">
    <text evidence="12">The sequence shown here is derived from an EMBL/GenBank/DDBJ whole genome shotgun (WGS) entry which is preliminary data.</text>
</comment>
<dbReference type="InterPro" id="IPR004839">
    <property type="entry name" value="Aminotransferase_I/II_large"/>
</dbReference>
<dbReference type="SUPFAM" id="SSF53383">
    <property type="entry name" value="PLP-dependent transferases"/>
    <property type="match status" value="1"/>
</dbReference>
<evidence type="ECO:0000256" key="7">
    <source>
        <dbReference type="ARBA" id="ARBA00022898"/>
    </source>
</evidence>
<feature type="modified residue" description="N6-(pyridoxal phosphate)lysine" evidence="9">
    <location>
        <position position="235"/>
    </location>
</feature>
<dbReference type="InterPro" id="IPR050087">
    <property type="entry name" value="AON_synthase_class-II"/>
</dbReference>
<evidence type="ECO:0000256" key="5">
    <source>
        <dbReference type="ARBA" id="ARBA00022679"/>
    </source>
</evidence>
<reference evidence="12" key="1">
    <citation type="journal article" date="2014" name="Int. J. Syst. Evol. Microbiol.">
        <title>Complete genome sequence of Corynebacterium casei LMG S-19264T (=DSM 44701T), isolated from a smear-ripened cheese.</title>
        <authorList>
            <consortium name="US DOE Joint Genome Institute (JGI-PGF)"/>
            <person name="Walter F."/>
            <person name="Albersmeier A."/>
            <person name="Kalinowski J."/>
            <person name="Ruckert C."/>
        </authorList>
    </citation>
    <scope>NUCLEOTIDE SEQUENCE</scope>
    <source>
        <strain evidence="12">CGMCC 1.7086</strain>
    </source>
</reference>
<protein>
    <recommendedName>
        <fullName evidence="10">8-amino-7-ketopelargonate synthase</fullName>
        <ecNumber evidence="10">2.3.1.47</ecNumber>
    </recommendedName>
</protein>
<keyword evidence="6" id="KW-0093">Biotin biosynthesis</keyword>
<reference evidence="12" key="2">
    <citation type="submission" date="2020-09" db="EMBL/GenBank/DDBJ databases">
        <authorList>
            <person name="Sun Q."/>
            <person name="Zhou Y."/>
        </authorList>
    </citation>
    <scope>NUCLEOTIDE SEQUENCE</scope>
    <source>
        <strain evidence="12">CGMCC 1.7086</strain>
    </source>
</reference>
<evidence type="ECO:0000259" key="11">
    <source>
        <dbReference type="Pfam" id="PF00155"/>
    </source>
</evidence>
<comment type="pathway">
    <text evidence="2 10">Cofactor biosynthesis; biotin biosynthesis.</text>
</comment>
<dbReference type="Proteomes" id="UP000606935">
    <property type="component" value="Unassembled WGS sequence"/>
</dbReference>
<dbReference type="PANTHER" id="PTHR13693:SF100">
    <property type="entry name" value="8-AMINO-7-OXONONANOATE SYNTHASE"/>
    <property type="match status" value="1"/>
</dbReference>
<evidence type="ECO:0000256" key="1">
    <source>
        <dbReference type="ARBA" id="ARBA00001933"/>
    </source>
</evidence>
<keyword evidence="13" id="KW-1185">Reference proteome</keyword>
<keyword evidence="5 10" id="KW-0808">Transferase</keyword>
<dbReference type="Gene3D" id="3.40.640.10">
    <property type="entry name" value="Type I PLP-dependent aspartate aminotransferase-like (Major domain)"/>
    <property type="match status" value="1"/>
</dbReference>
<evidence type="ECO:0000256" key="6">
    <source>
        <dbReference type="ARBA" id="ARBA00022756"/>
    </source>
</evidence>
<comment type="catalytic activity">
    <reaction evidence="8 10">
        <text>6-carboxyhexanoyl-[ACP] + L-alanine + H(+) = (8S)-8-amino-7-oxononanoate + holo-[ACP] + CO2</text>
        <dbReference type="Rhea" id="RHEA:42288"/>
        <dbReference type="Rhea" id="RHEA-COMP:9685"/>
        <dbReference type="Rhea" id="RHEA-COMP:9955"/>
        <dbReference type="ChEBI" id="CHEBI:15378"/>
        <dbReference type="ChEBI" id="CHEBI:16526"/>
        <dbReference type="ChEBI" id="CHEBI:57972"/>
        <dbReference type="ChEBI" id="CHEBI:64479"/>
        <dbReference type="ChEBI" id="CHEBI:78846"/>
        <dbReference type="ChEBI" id="CHEBI:149468"/>
        <dbReference type="EC" id="2.3.1.47"/>
    </reaction>
</comment>
<dbReference type="Gene3D" id="3.90.1150.10">
    <property type="entry name" value="Aspartate Aminotransferase, domain 1"/>
    <property type="match status" value="1"/>
</dbReference>
<organism evidence="12 13">
    <name type="scientific">Bowmanella pacifica</name>
    <dbReference type="NCBI Taxonomy" id="502051"/>
    <lineage>
        <taxon>Bacteria</taxon>
        <taxon>Pseudomonadati</taxon>
        <taxon>Pseudomonadota</taxon>
        <taxon>Gammaproteobacteria</taxon>
        <taxon>Alteromonadales</taxon>
        <taxon>Alteromonadaceae</taxon>
        <taxon>Bowmanella</taxon>
    </lineage>
</organism>
<name>A0A917YZ72_9ALTE</name>
<evidence type="ECO:0000256" key="3">
    <source>
        <dbReference type="ARBA" id="ARBA00010008"/>
    </source>
</evidence>
<evidence type="ECO:0000256" key="8">
    <source>
        <dbReference type="ARBA" id="ARBA00047715"/>
    </source>
</evidence>
<keyword evidence="7 9" id="KW-0663">Pyridoxal phosphate</keyword>
<evidence type="ECO:0000256" key="10">
    <source>
        <dbReference type="RuleBase" id="RU003693"/>
    </source>
</evidence>
<dbReference type="GO" id="GO:0008710">
    <property type="term" value="F:8-amino-7-oxononanoate synthase activity"/>
    <property type="evidence" value="ECO:0007669"/>
    <property type="project" value="UniProtKB-UniRule"/>
</dbReference>